<organism evidence="3 4">
    <name type="scientific">Lentithecium fluviatile CBS 122367</name>
    <dbReference type="NCBI Taxonomy" id="1168545"/>
    <lineage>
        <taxon>Eukaryota</taxon>
        <taxon>Fungi</taxon>
        <taxon>Dikarya</taxon>
        <taxon>Ascomycota</taxon>
        <taxon>Pezizomycotina</taxon>
        <taxon>Dothideomycetes</taxon>
        <taxon>Pleosporomycetidae</taxon>
        <taxon>Pleosporales</taxon>
        <taxon>Massarineae</taxon>
        <taxon>Lentitheciaceae</taxon>
        <taxon>Lentithecium</taxon>
    </lineage>
</organism>
<evidence type="ECO:0000313" key="4">
    <source>
        <dbReference type="Proteomes" id="UP000799291"/>
    </source>
</evidence>
<keyword evidence="2" id="KW-0732">Signal</keyword>
<feature type="region of interest" description="Disordered" evidence="1">
    <location>
        <begin position="106"/>
        <end position="129"/>
    </location>
</feature>
<protein>
    <recommendedName>
        <fullName evidence="5">Secreted protein</fullName>
    </recommendedName>
</protein>
<keyword evidence="4" id="KW-1185">Reference proteome</keyword>
<name>A0A6G1JFS4_9PLEO</name>
<evidence type="ECO:0000256" key="2">
    <source>
        <dbReference type="SAM" id="SignalP"/>
    </source>
</evidence>
<gene>
    <name evidence="3" type="ORF">K458DRAFT_462360</name>
</gene>
<evidence type="ECO:0000256" key="1">
    <source>
        <dbReference type="SAM" id="MobiDB-lite"/>
    </source>
</evidence>
<sequence length="227" mass="25145">MRSAGCGLRAACLLLAACCSLLTTHYSLRAARRAAREWSAIYRAAYGSLADCHRTSSGAERKRITPTLLLITAAVRRPSTRVRYRRLRCFCSDAFRAASASSPELQRRWSTSAASPARTVPQQRRQQPMAEQPLCSQILTLSVLTWSHAKPRRAARGLKCWRPCCRSRQFIIAGARPRWQCPPPWSLNGCAAWDPSPSQPGTARGMPVHMISAPMHTCNGRDGDLTI</sequence>
<feature type="compositionally biased region" description="Polar residues" evidence="1">
    <location>
        <begin position="106"/>
        <end position="126"/>
    </location>
</feature>
<dbReference type="Proteomes" id="UP000799291">
    <property type="component" value="Unassembled WGS sequence"/>
</dbReference>
<evidence type="ECO:0008006" key="5">
    <source>
        <dbReference type="Google" id="ProtNLM"/>
    </source>
</evidence>
<dbReference type="EMBL" id="MU005572">
    <property type="protein sequence ID" value="KAF2689402.1"/>
    <property type="molecule type" value="Genomic_DNA"/>
</dbReference>
<accession>A0A6G1JFS4</accession>
<dbReference type="AlphaFoldDB" id="A0A6G1JFS4"/>
<proteinExistence type="predicted"/>
<feature type="signal peptide" evidence="2">
    <location>
        <begin position="1"/>
        <end position="24"/>
    </location>
</feature>
<evidence type="ECO:0000313" key="3">
    <source>
        <dbReference type="EMBL" id="KAF2689402.1"/>
    </source>
</evidence>
<feature type="chain" id="PRO_5026332458" description="Secreted protein" evidence="2">
    <location>
        <begin position="25"/>
        <end position="227"/>
    </location>
</feature>
<reference evidence="3" key="1">
    <citation type="journal article" date="2020" name="Stud. Mycol.">
        <title>101 Dothideomycetes genomes: a test case for predicting lifestyles and emergence of pathogens.</title>
        <authorList>
            <person name="Haridas S."/>
            <person name="Albert R."/>
            <person name="Binder M."/>
            <person name="Bloem J."/>
            <person name="Labutti K."/>
            <person name="Salamov A."/>
            <person name="Andreopoulos B."/>
            <person name="Baker S."/>
            <person name="Barry K."/>
            <person name="Bills G."/>
            <person name="Bluhm B."/>
            <person name="Cannon C."/>
            <person name="Castanera R."/>
            <person name="Culley D."/>
            <person name="Daum C."/>
            <person name="Ezra D."/>
            <person name="Gonzalez J."/>
            <person name="Henrissat B."/>
            <person name="Kuo A."/>
            <person name="Liang C."/>
            <person name="Lipzen A."/>
            <person name="Lutzoni F."/>
            <person name="Magnuson J."/>
            <person name="Mondo S."/>
            <person name="Nolan M."/>
            <person name="Ohm R."/>
            <person name="Pangilinan J."/>
            <person name="Park H.-J."/>
            <person name="Ramirez L."/>
            <person name="Alfaro M."/>
            <person name="Sun H."/>
            <person name="Tritt A."/>
            <person name="Yoshinaga Y."/>
            <person name="Zwiers L.-H."/>
            <person name="Turgeon B."/>
            <person name="Goodwin S."/>
            <person name="Spatafora J."/>
            <person name="Crous P."/>
            <person name="Grigoriev I."/>
        </authorList>
    </citation>
    <scope>NUCLEOTIDE SEQUENCE</scope>
    <source>
        <strain evidence="3">CBS 122367</strain>
    </source>
</reference>